<sequence>MNSNQKILPYAGIIVKLLKGPLEYLDKSNWEKLLQFQHELASFLQQLGLILVVDEQDGYAYLKHLVNGEDAAEVTWMQRRTFTYEESVMLVLLREMLAEFELSEATTRELIKKRIEIKEYAELFFKEQASRIKFLKEIDRLIDKMEEHGFLQLVEHLEHPDEQKFRIRKMIKAKVDGDVLDQFQQQLQERKEQAAAAQN</sequence>
<dbReference type="AlphaFoldDB" id="A0A291QP46"/>
<gene>
    <name evidence="1" type="ORF">COR50_00180</name>
</gene>
<protein>
    <recommendedName>
        <fullName evidence="3">DUF4194 domain-containing protein</fullName>
    </recommendedName>
</protein>
<dbReference type="Pfam" id="PF13835">
    <property type="entry name" value="DUF4194"/>
    <property type="match status" value="1"/>
</dbReference>
<dbReference type="InterPro" id="IPR025449">
    <property type="entry name" value="JetB"/>
</dbReference>
<evidence type="ECO:0000313" key="2">
    <source>
        <dbReference type="Proteomes" id="UP000220133"/>
    </source>
</evidence>
<dbReference type="EMBL" id="CP023777">
    <property type="protein sequence ID" value="ATL45701.1"/>
    <property type="molecule type" value="Genomic_DNA"/>
</dbReference>
<dbReference type="Proteomes" id="UP000220133">
    <property type="component" value="Chromosome"/>
</dbReference>
<evidence type="ECO:0008006" key="3">
    <source>
        <dbReference type="Google" id="ProtNLM"/>
    </source>
</evidence>
<evidence type="ECO:0000313" key="1">
    <source>
        <dbReference type="EMBL" id="ATL45701.1"/>
    </source>
</evidence>
<name>A0A291QP46_9BACT</name>
<dbReference type="OrthoDB" id="369102at2"/>
<proteinExistence type="predicted"/>
<dbReference type="KEGG" id="cbae:COR50_00180"/>
<dbReference type="RefSeq" id="WP_098192091.1">
    <property type="nucleotide sequence ID" value="NZ_CP023777.1"/>
</dbReference>
<accession>A0A291QP46</accession>
<organism evidence="1 2">
    <name type="scientific">Chitinophaga caeni</name>
    <dbReference type="NCBI Taxonomy" id="2029983"/>
    <lineage>
        <taxon>Bacteria</taxon>
        <taxon>Pseudomonadati</taxon>
        <taxon>Bacteroidota</taxon>
        <taxon>Chitinophagia</taxon>
        <taxon>Chitinophagales</taxon>
        <taxon>Chitinophagaceae</taxon>
        <taxon>Chitinophaga</taxon>
    </lineage>
</organism>
<keyword evidence="2" id="KW-1185">Reference proteome</keyword>
<reference evidence="1 2" key="1">
    <citation type="submission" date="2017-10" db="EMBL/GenBank/DDBJ databases">
        <title>Paenichitinophaga pekingensis gen. nov., sp. nov., isolated from activated sludge.</title>
        <authorList>
            <person name="Jin D."/>
            <person name="Kong X."/>
            <person name="Deng Y."/>
            <person name="Bai Z."/>
        </authorList>
    </citation>
    <scope>NUCLEOTIDE SEQUENCE [LARGE SCALE GENOMIC DNA]</scope>
    <source>
        <strain evidence="1 2">13</strain>
    </source>
</reference>